<dbReference type="EMBL" id="CAXAMM010015269">
    <property type="protein sequence ID" value="CAK9035931.1"/>
    <property type="molecule type" value="Genomic_DNA"/>
</dbReference>
<reference evidence="3 4" key="1">
    <citation type="submission" date="2024-02" db="EMBL/GenBank/DDBJ databases">
        <authorList>
            <person name="Chen Y."/>
            <person name="Shah S."/>
            <person name="Dougan E. K."/>
            <person name="Thang M."/>
            <person name="Chan C."/>
        </authorList>
    </citation>
    <scope>NUCLEOTIDE SEQUENCE [LARGE SCALE GENOMIC DNA]</scope>
</reference>
<evidence type="ECO:0000313" key="3">
    <source>
        <dbReference type="EMBL" id="CAK9035931.1"/>
    </source>
</evidence>
<keyword evidence="4" id="KW-1185">Reference proteome</keyword>
<dbReference type="Proteomes" id="UP001642464">
    <property type="component" value="Unassembled WGS sequence"/>
</dbReference>
<sequence>MFSLVRRWASHLIHKHGHKFVKEVPEELLQFSLSTWSVELQRLDLQEQLFENLEVLLPFEVREAWLEHVSVSLRWRGSSSTIVVEASRLVVKAKMRPFQDWEQVLRTAPELHSAEAARDFKAAALKAHEEEVLDLARRWLGTALATPVSSMPHLEITLGGARSSSSLFGGAQGALDEELGFQLDLEEEDGSISLTGKGLEISGGINLSEMFNDSQAWRLDLRMQELLATCEVDGRVSPCIGPCEELRLEFTFAPDRRVKWRELPDWPPRVMSEALEELEELPLVSLAVSSTSCPVRASIAQVTFFTKHGLSWGRWFSLREALSVQLDAAVPGTAQGAPEQGLSKRRKWGEKWVMLSSKDLRIASDIIAEVDRMLELLWRRLKVHLIRFGLASAYRRRWLRRLPQLLDVGVRGPKRVVRAKGEWRGAGGARAKSHVRPREQDLELGEERDPQGEADPQLVAFEAQTALRATLRERRLALLAPKAEEDGAGGLVFSSHRCMCSETHTSYDMLLRDPTARHSFFLMVSLACSEVELRGDSASLAVVPTDRRDGRLASGIVVQLGVHDAPDLKPLSLRLILHHCELQRRVGPTGAERGAPARHASERSERSERSLGLSSMTSSGLGVGGAVLHAEPPLIKVVGVASMLMAAWERWCMDVGTMWLSTICLGDPSAAGTRLWTDLTEPPDRRVAEPVPPRFCLDVGDAGAGGSKRLQACFSYPMLLDILELIGQLQLELLEAVSEEEDEAKRLHEVLERRLSEQRRSAARRSSLMYMPISLEEEGGIDEAETLALVRILKHISEAQLASGTAALEAPGSCPKDFRVNCVQAPLTLLVPCARAIDGAEDRVLGATLEGLLVLQFRLQCEHQPEGEEMSSGHQLVRTEPRESKFVSSKLILAEEISAWLLPDDLARELLQRSFADVETTQHLGRPLLLQCHKAVGRLLAEEELNLKMEMEDLIIHLSQSDAVLLSLLAQSLDSGPATAAGAGAGGDGTGSAGLWSDEGAEGARSRSSWEVKLKGISLRLLEGSEQKVSSLRVLARLDIGAQVLEMVSGEKVELLKYSLQQVMISDREEKKCLLRWYGDTESEPCAKLRYKGGDVSLALAKLDIIAYWQLFSDVLLCGCTMKNAIAARAAPASTRHGGDSSGGVQVAWTVRARLQQIMVYVPTFGEGTQGARRRSWSGPLLWLGRTKQAQVTELVPIEGTRFMEVEDAQCPLLVIESTIQNPE</sequence>
<evidence type="ECO:0000313" key="4">
    <source>
        <dbReference type="Proteomes" id="UP001642464"/>
    </source>
</evidence>
<feature type="region of interest" description="Disordered" evidence="2">
    <location>
        <begin position="423"/>
        <end position="453"/>
    </location>
</feature>
<proteinExistence type="predicted"/>
<feature type="coiled-coil region" evidence="1">
    <location>
        <begin position="734"/>
        <end position="761"/>
    </location>
</feature>
<feature type="region of interest" description="Disordered" evidence="2">
    <location>
        <begin position="587"/>
        <end position="616"/>
    </location>
</feature>
<organism evidence="3 4">
    <name type="scientific">Durusdinium trenchii</name>
    <dbReference type="NCBI Taxonomy" id="1381693"/>
    <lineage>
        <taxon>Eukaryota</taxon>
        <taxon>Sar</taxon>
        <taxon>Alveolata</taxon>
        <taxon>Dinophyceae</taxon>
        <taxon>Suessiales</taxon>
        <taxon>Symbiodiniaceae</taxon>
        <taxon>Durusdinium</taxon>
    </lineage>
</organism>
<accession>A0ABP0LAX7</accession>
<feature type="compositionally biased region" description="Basic and acidic residues" evidence="2">
    <location>
        <begin position="599"/>
        <end position="609"/>
    </location>
</feature>
<keyword evidence="1" id="KW-0175">Coiled coil</keyword>
<feature type="compositionally biased region" description="Basic and acidic residues" evidence="2">
    <location>
        <begin position="436"/>
        <end position="451"/>
    </location>
</feature>
<feature type="compositionally biased region" description="Gly residues" evidence="2">
    <location>
        <begin position="983"/>
        <end position="992"/>
    </location>
</feature>
<protein>
    <submittedName>
        <fullName evidence="3">Protein polyglycylase TTLL10</fullName>
    </submittedName>
</protein>
<evidence type="ECO:0000256" key="1">
    <source>
        <dbReference type="SAM" id="Coils"/>
    </source>
</evidence>
<gene>
    <name evidence="3" type="ORF">SCF082_LOCUS21507</name>
</gene>
<evidence type="ECO:0000256" key="2">
    <source>
        <dbReference type="SAM" id="MobiDB-lite"/>
    </source>
</evidence>
<name>A0ABP0LAX7_9DINO</name>
<comment type="caution">
    <text evidence="3">The sequence shown here is derived from an EMBL/GenBank/DDBJ whole genome shotgun (WGS) entry which is preliminary data.</text>
</comment>
<feature type="region of interest" description="Disordered" evidence="2">
    <location>
        <begin position="979"/>
        <end position="1000"/>
    </location>
</feature>